<evidence type="ECO:0000256" key="3">
    <source>
        <dbReference type="ARBA" id="ARBA00023163"/>
    </source>
</evidence>
<dbReference type="PANTHER" id="PTHR30055:SF234">
    <property type="entry name" value="HTH-TYPE TRANSCRIPTIONAL REGULATOR BETI"/>
    <property type="match status" value="1"/>
</dbReference>
<dbReference type="PRINTS" id="PR00455">
    <property type="entry name" value="HTHTETR"/>
</dbReference>
<evidence type="ECO:0000259" key="5">
    <source>
        <dbReference type="PROSITE" id="PS50977"/>
    </source>
</evidence>
<evidence type="ECO:0000313" key="6">
    <source>
        <dbReference type="EMBL" id="MFC7387572.1"/>
    </source>
</evidence>
<evidence type="ECO:0000256" key="2">
    <source>
        <dbReference type="ARBA" id="ARBA00023125"/>
    </source>
</evidence>
<dbReference type="InterPro" id="IPR023772">
    <property type="entry name" value="DNA-bd_HTH_TetR-type_CS"/>
</dbReference>
<sequence length="222" mass="23987">MAGGPGLRERKKLRTRRTLIATAVRMFEQQGYDETTLADIAAAAEVSTRTFFSYFAGKEDVVFFDTRRRVDGALAVIASRRPGEPVADLLLRVAAEALSFDTEEAELAIELHTARTRLIMSVPALQARALHLLFEVQRELAGALLRAYPGELDPIEAAAAVGAFMGAVKQAVMAARDRGDPPDLMRAAARRGIEVVLDGLRSLGRPQGRESGANDDGIATQV</sequence>
<dbReference type="PANTHER" id="PTHR30055">
    <property type="entry name" value="HTH-TYPE TRANSCRIPTIONAL REGULATOR RUTR"/>
    <property type="match status" value="1"/>
</dbReference>
<accession>A0ABW2PDP4</accession>
<dbReference type="InterPro" id="IPR050109">
    <property type="entry name" value="HTH-type_TetR-like_transc_reg"/>
</dbReference>
<dbReference type="PROSITE" id="PS50977">
    <property type="entry name" value="HTH_TETR_2"/>
    <property type="match status" value="1"/>
</dbReference>
<dbReference type="InterPro" id="IPR001647">
    <property type="entry name" value="HTH_TetR"/>
</dbReference>
<name>A0ABW2PDP4_9ACTN</name>
<protein>
    <submittedName>
        <fullName evidence="6">TetR/AcrR family transcriptional regulator</fullName>
    </submittedName>
</protein>
<dbReference type="Pfam" id="PF00440">
    <property type="entry name" value="TetR_N"/>
    <property type="match status" value="1"/>
</dbReference>
<dbReference type="Proteomes" id="UP001596496">
    <property type="component" value="Unassembled WGS sequence"/>
</dbReference>
<evidence type="ECO:0000256" key="1">
    <source>
        <dbReference type="ARBA" id="ARBA00023015"/>
    </source>
</evidence>
<proteinExistence type="predicted"/>
<dbReference type="Gene3D" id="1.10.10.60">
    <property type="entry name" value="Homeodomain-like"/>
    <property type="match status" value="1"/>
</dbReference>
<evidence type="ECO:0000313" key="7">
    <source>
        <dbReference type="Proteomes" id="UP001596496"/>
    </source>
</evidence>
<reference evidence="7" key="1">
    <citation type="journal article" date="2019" name="Int. J. Syst. Evol. Microbiol.">
        <title>The Global Catalogue of Microorganisms (GCM) 10K type strain sequencing project: providing services to taxonomists for standard genome sequencing and annotation.</title>
        <authorList>
            <consortium name="The Broad Institute Genomics Platform"/>
            <consortium name="The Broad Institute Genome Sequencing Center for Infectious Disease"/>
            <person name="Wu L."/>
            <person name="Ma J."/>
        </authorList>
    </citation>
    <scope>NUCLEOTIDE SEQUENCE [LARGE SCALE GENOMIC DNA]</scope>
    <source>
        <strain evidence="7">CECT 7649</strain>
    </source>
</reference>
<keyword evidence="3" id="KW-0804">Transcription</keyword>
<dbReference type="SUPFAM" id="SSF46689">
    <property type="entry name" value="Homeodomain-like"/>
    <property type="match status" value="1"/>
</dbReference>
<dbReference type="PROSITE" id="PS01081">
    <property type="entry name" value="HTH_TETR_1"/>
    <property type="match status" value="1"/>
</dbReference>
<feature type="DNA-binding region" description="H-T-H motif" evidence="4">
    <location>
        <begin position="36"/>
        <end position="55"/>
    </location>
</feature>
<keyword evidence="2 4" id="KW-0238">DNA-binding</keyword>
<dbReference type="RefSeq" id="WP_380831335.1">
    <property type="nucleotide sequence ID" value="NZ_JBHTCG010000040.1"/>
</dbReference>
<keyword evidence="1" id="KW-0805">Transcription regulation</keyword>
<dbReference type="EMBL" id="JBHTCG010000040">
    <property type="protein sequence ID" value="MFC7387572.1"/>
    <property type="molecule type" value="Genomic_DNA"/>
</dbReference>
<gene>
    <name evidence="6" type="ORF">ACFQSB_35580</name>
</gene>
<feature type="domain" description="HTH tetR-type" evidence="5">
    <location>
        <begin position="13"/>
        <end position="73"/>
    </location>
</feature>
<comment type="caution">
    <text evidence="6">The sequence shown here is derived from an EMBL/GenBank/DDBJ whole genome shotgun (WGS) entry which is preliminary data.</text>
</comment>
<dbReference type="InterPro" id="IPR009057">
    <property type="entry name" value="Homeodomain-like_sf"/>
</dbReference>
<keyword evidence="7" id="KW-1185">Reference proteome</keyword>
<organism evidence="6 7">
    <name type="scientific">Sphaerisporangium rhizosphaerae</name>
    <dbReference type="NCBI Taxonomy" id="2269375"/>
    <lineage>
        <taxon>Bacteria</taxon>
        <taxon>Bacillati</taxon>
        <taxon>Actinomycetota</taxon>
        <taxon>Actinomycetes</taxon>
        <taxon>Streptosporangiales</taxon>
        <taxon>Streptosporangiaceae</taxon>
        <taxon>Sphaerisporangium</taxon>
    </lineage>
</organism>
<evidence type="ECO:0000256" key="4">
    <source>
        <dbReference type="PROSITE-ProRule" id="PRU00335"/>
    </source>
</evidence>
<dbReference type="Gene3D" id="1.10.357.10">
    <property type="entry name" value="Tetracycline Repressor, domain 2"/>
    <property type="match status" value="1"/>
</dbReference>